<comment type="caution">
    <text evidence="1">The sequence shown here is derived from an EMBL/GenBank/DDBJ whole genome shotgun (WGS) entry which is preliminary data.</text>
</comment>
<accession>A0A7W9DY83</accession>
<protein>
    <submittedName>
        <fullName evidence="1">Uncharacterized protein</fullName>
    </submittedName>
</protein>
<evidence type="ECO:0000313" key="1">
    <source>
        <dbReference type="EMBL" id="MBB5635723.1"/>
    </source>
</evidence>
<dbReference type="EMBL" id="JACHCE010000002">
    <property type="protein sequence ID" value="MBB5635723.1"/>
    <property type="molecule type" value="Genomic_DNA"/>
</dbReference>
<gene>
    <name evidence="1" type="ORF">HDE68_001611</name>
</gene>
<sequence length="114" mass="13022">MWGDQPWDNDGAADWYGLMMKKTGLPAYVRKTLSEELNKDSADVLRAAAFCLVQFGRVYVWPTGELKDDLKLGIAALQQVLNDDDYCHSIEITMDVRNELAQLEERLKTIIWNA</sequence>
<evidence type="ECO:0000313" key="2">
    <source>
        <dbReference type="Proteomes" id="UP000537204"/>
    </source>
</evidence>
<dbReference type="AlphaFoldDB" id="A0A7W9DY83"/>
<dbReference type="Proteomes" id="UP000537204">
    <property type="component" value="Unassembled WGS sequence"/>
</dbReference>
<proteinExistence type="predicted"/>
<name>A0A7W9DY83_9SPHI</name>
<reference evidence="1 2" key="1">
    <citation type="submission" date="2020-08" db="EMBL/GenBank/DDBJ databases">
        <title>Genomic Encyclopedia of Type Strains, Phase IV (KMG-V): Genome sequencing to study the core and pangenomes of soil and plant-associated prokaryotes.</title>
        <authorList>
            <person name="Whitman W."/>
        </authorList>
    </citation>
    <scope>NUCLEOTIDE SEQUENCE [LARGE SCALE GENOMIC DNA]</scope>
    <source>
        <strain evidence="1 2">S3M1</strain>
    </source>
</reference>
<organism evidence="1 2">
    <name type="scientific">Pedobacter cryoconitis</name>
    <dbReference type="NCBI Taxonomy" id="188932"/>
    <lineage>
        <taxon>Bacteria</taxon>
        <taxon>Pseudomonadati</taxon>
        <taxon>Bacteroidota</taxon>
        <taxon>Sphingobacteriia</taxon>
        <taxon>Sphingobacteriales</taxon>
        <taxon>Sphingobacteriaceae</taxon>
        <taxon>Pedobacter</taxon>
    </lineage>
</organism>
<dbReference type="RefSeq" id="WP_183880708.1">
    <property type="nucleotide sequence ID" value="NZ_JACHCD010000003.1"/>
</dbReference>